<dbReference type="EMBL" id="MZNU01000058">
    <property type="protein sequence ID" value="OWP06040.1"/>
    <property type="molecule type" value="Genomic_DNA"/>
</dbReference>
<dbReference type="InterPro" id="IPR029044">
    <property type="entry name" value="Nucleotide-diphossugar_trans"/>
</dbReference>
<dbReference type="PANTHER" id="PTHR11183">
    <property type="entry name" value="GLYCOGENIN SUBFAMILY MEMBER"/>
    <property type="match status" value="1"/>
</dbReference>
<dbReference type="AlphaFoldDB" id="A0A218ZEL9"/>
<dbReference type="SUPFAM" id="SSF53448">
    <property type="entry name" value="Nucleotide-diphospho-sugar transferases"/>
    <property type="match status" value="1"/>
</dbReference>
<dbReference type="STRING" id="503106.A0A218ZEL9"/>
<dbReference type="OrthoDB" id="2014201at2759"/>
<reference evidence="1 2" key="1">
    <citation type="submission" date="2017-04" db="EMBL/GenBank/DDBJ databases">
        <title>Draft genome sequence of Marssonina coronaria NL1: causal agent of apple blotch.</title>
        <authorList>
            <person name="Cheng Q."/>
        </authorList>
    </citation>
    <scope>NUCLEOTIDE SEQUENCE [LARGE SCALE GENOMIC DNA]</scope>
    <source>
        <strain evidence="1 2">NL1</strain>
    </source>
</reference>
<dbReference type="InterPro" id="IPR050587">
    <property type="entry name" value="GNT1/Glycosyltrans_8"/>
</dbReference>
<comment type="caution">
    <text evidence="1">The sequence shown here is derived from an EMBL/GenBank/DDBJ whole genome shotgun (WGS) entry which is preliminary data.</text>
</comment>
<evidence type="ECO:0008006" key="3">
    <source>
        <dbReference type="Google" id="ProtNLM"/>
    </source>
</evidence>
<dbReference type="InParanoid" id="A0A218ZEL9"/>
<dbReference type="Proteomes" id="UP000242519">
    <property type="component" value="Unassembled WGS sequence"/>
</dbReference>
<protein>
    <recommendedName>
        <fullName evidence="3">Glycosyltransferase family 8 protein</fullName>
    </recommendedName>
</protein>
<accession>A0A218ZEL9</accession>
<dbReference type="FunCoup" id="A0A218ZEL9">
    <property type="interactions" value="11"/>
</dbReference>
<proteinExistence type="predicted"/>
<evidence type="ECO:0000313" key="1">
    <source>
        <dbReference type="EMBL" id="OWP06040.1"/>
    </source>
</evidence>
<keyword evidence="2" id="KW-1185">Reference proteome</keyword>
<name>A0A218ZEL9_9HELO</name>
<evidence type="ECO:0000313" key="2">
    <source>
        <dbReference type="Proteomes" id="UP000242519"/>
    </source>
</evidence>
<organism evidence="1 2">
    <name type="scientific">Diplocarpon coronariae</name>
    <dbReference type="NCBI Taxonomy" id="2795749"/>
    <lineage>
        <taxon>Eukaryota</taxon>
        <taxon>Fungi</taxon>
        <taxon>Dikarya</taxon>
        <taxon>Ascomycota</taxon>
        <taxon>Pezizomycotina</taxon>
        <taxon>Leotiomycetes</taxon>
        <taxon>Helotiales</taxon>
        <taxon>Drepanopezizaceae</taxon>
        <taxon>Diplocarpon</taxon>
    </lineage>
</organism>
<gene>
    <name evidence="1" type="ORF">B2J93_1797</name>
</gene>
<dbReference type="Gene3D" id="3.90.550.10">
    <property type="entry name" value="Spore Coat Polysaccharide Biosynthesis Protein SpsA, Chain A"/>
    <property type="match status" value="1"/>
</dbReference>
<sequence>MPSASPSQEEKLRISILEPADAVQMSKSSERSANIPLGLDKDPFAIAGPGSQFGMRRMQRLATRPAFRLFATVLFVILSTRWVLEHFHEDEDWPGRGVKPTTGVESHWVDWDRKQYVQVVADEEKLCGAILVWHDIESIGSRARRTLLYPSSWSPDELETDPALNNSLTRKAHLLREARDKYYVRLHPMDELHENKTARGIWTDEYMRLLAFKLTDFKRVLILDSASQPKGNLDSVFLLPEAPLAMPWVFWGEPVGWTFSNQMMLITPSLEEFAKIEAEIESADPDEYDLTIVERRYRHKTLKIPQRPYHLMTGELRRTDHSKYLGSPSKQWDPEEVLKKSKLLHFSDWPIPRPWASANQSTLNKYMPKCLKSEWFGATNCKNRILWMQLYSDYAAKRKGFCGSHFEVKIEEQTPDAMLRHGRFLHTDGDS</sequence>